<dbReference type="KEGG" id="ssck:SPSK_03175"/>
<evidence type="ECO:0000256" key="1">
    <source>
        <dbReference type="SAM" id="MobiDB-lite"/>
    </source>
</evidence>
<sequence>MYEARGHKSVKEFARERKEQWRETVTAWSFAVVLPPLPDASLTRSFLKERRVYALPISQSSQQVVLLLYDFLSPSSSPEAHRLPLNDLSACKRESSPLEPNQVHKDIAFPGSSDETQIADLTRMPLQFLLIDDSKRDKSCRHLSLSTLPLCLCRVPPSLSHTLFVTEICLPRPSRLIRTQTRRLTLVARFNTNDILRIYAFSRASYTPRTAPAAFRNRQTASNERIEANAAIDSLTESPSHLTTRDKETRVPPQTANQRQRTPVEASLYLPPPDGRWHLQVMLARAASPLVNISGGCCAPGCAWAQLAEEDKEDEEDEEDEQVLTTRRTLHVRHVPRSRREHETRSRSQPSPFTISRILIPCELGRLTLPLLSASRSQTDILTWPLASKRFPLASHTWPPFLRPQSTSLSRRANSQRPAVHFRLQRSSSKLLHSSFIGRLSVLFFFFLLFSVSSSLAWWCARNSNTSQRSNQASSAQAAQQQQPIVSLQNFLSSPPTLGTTHSATPAPIPLYRVRPVLAQGRFWARVLPPPLPSLPN</sequence>
<protein>
    <submittedName>
        <fullName evidence="3">Uncharacterized protein</fullName>
    </submittedName>
</protein>
<reference evidence="3 4" key="1">
    <citation type="journal article" date="2014" name="BMC Genomics">
        <title>Comparative genomics of the major fungal agents of human and animal Sporotrichosis: Sporothrix schenckii and Sporothrix brasiliensis.</title>
        <authorList>
            <person name="Teixeira M.M."/>
            <person name="de Almeida L.G."/>
            <person name="Kubitschek-Barreira P."/>
            <person name="Alves F.L."/>
            <person name="Kioshima E.S."/>
            <person name="Abadio A.K."/>
            <person name="Fernandes L."/>
            <person name="Derengowski L.S."/>
            <person name="Ferreira K.S."/>
            <person name="Souza R.C."/>
            <person name="Ruiz J.C."/>
            <person name="de Andrade N.C."/>
            <person name="Paes H.C."/>
            <person name="Nicola A.M."/>
            <person name="Albuquerque P."/>
            <person name="Gerber A.L."/>
            <person name="Martins V.P."/>
            <person name="Peconick L.D."/>
            <person name="Neto A.V."/>
            <person name="Chaucanez C.B."/>
            <person name="Silva P.A."/>
            <person name="Cunha O.L."/>
            <person name="de Oliveira F.F."/>
            <person name="dos Santos T.C."/>
            <person name="Barros A.L."/>
            <person name="Soares M.A."/>
            <person name="de Oliveira L.M."/>
            <person name="Marini M.M."/>
            <person name="Villalobos-Duno H."/>
            <person name="Cunha M.M."/>
            <person name="de Hoog S."/>
            <person name="da Silveira J.F."/>
            <person name="Henrissat B."/>
            <person name="Nino-Vega G.A."/>
            <person name="Cisalpino P.S."/>
            <person name="Mora-Montes H.M."/>
            <person name="Almeida S.R."/>
            <person name="Stajich J.E."/>
            <person name="Lopes-Bezerra L.M."/>
            <person name="Vasconcelos A.T."/>
            <person name="Felipe M.S."/>
        </authorList>
    </citation>
    <scope>NUCLEOTIDE SEQUENCE [LARGE SCALE GENOMIC DNA]</scope>
    <source>
        <strain evidence="3 4">1099-18</strain>
    </source>
</reference>
<dbReference type="AlphaFoldDB" id="A0A0F2M1R2"/>
<reference evidence="3 4" key="2">
    <citation type="journal article" date="2015" name="Eukaryot. Cell">
        <title>Asexual propagation of a virulent clone complex in a human and feline outbreak of sporotrichosis.</title>
        <authorList>
            <person name="Teixeira Mde M."/>
            <person name="Rodrigues A.M."/>
            <person name="Tsui C.K."/>
            <person name="de Almeida L.G."/>
            <person name="Van Diepeningen A.D."/>
            <person name="van den Ende B.G."/>
            <person name="Fernandes G.F."/>
            <person name="Kano R."/>
            <person name="Hamelin R.C."/>
            <person name="Lopes-Bezerra L.M."/>
            <person name="Vasconcelos A.T."/>
            <person name="de Hoog S."/>
            <person name="de Camargo Z.P."/>
            <person name="Felipe M.S."/>
        </authorList>
    </citation>
    <scope>NUCLEOTIDE SEQUENCE [LARGE SCALE GENOMIC DNA]</scope>
    <source>
        <strain evidence="3 4">1099-18</strain>
    </source>
</reference>
<feature type="transmembrane region" description="Helical" evidence="2">
    <location>
        <begin position="436"/>
        <end position="459"/>
    </location>
</feature>
<dbReference type="EMBL" id="AXCR01000010">
    <property type="protein sequence ID" value="KJR82700.1"/>
    <property type="molecule type" value="Genomic_DNA"/>
</dbReference>
<keyword evidence="2" id="KW-0812">Transmembrane</keyword>
<dbReference type="GeneID" id="27665293"/>
<feature type="compositionally biased region" description="Polar residues" evidence="1">
    <location>
        <begin position="252"/>
        <end position="261"/>
    </location>
</feature>
<dbReference type="RefSeq" id="XP_016585376.1">
    <property type="nucleotide sequence ID" value="XM_016730016.1"/>
</dbReference>
<organism evidence="3 4">
    <name type="scientific">Sporothrix schenckii 1099-18</name>
    <dbReference type="NCBI Taxonomy" id="1397361"/>
    <lineage>
        <taxon>Eukaryota</taxon>
        <taxon>Fungi</taxon>
        <taxon>Dikarya</taxon>
        <taxon>Ascomycota</taxon>
        <taxon>Pezizomycotina</taxon>
        <taxon>Sordariomycetes</taxon>
        <taxon>Sordariomycetidae</taxon>
        <taxon>Ophiostomatales</taxon>
        <taxon>Ophiostomataceae</taxon>
        <taxon>Sporothrix</taxon>
    </lineage>
</organism>
<keyword evidence="2" id="KW-1133">Transmembrane helix</keyword>
<dbReference type="Proteomes" id="UP000033710">
    <property type="component" value="Unassembled WGS sequence"/>
</dbReference>
<dbReference type="VEuPathDB" id="FungiDB:SPSK_03175"/>
<comment type="caution">
    <text evidence="3">The sequence shown here is derived from an EMBL/GenBank/DDBJ whole genome shotgun (WGS) entry which is preliminary data.</text>
</comment>
<gene>
    <name evidence="3" type="ORF">SPSK_03175</name>
</gene>
<feature type="region of interest" description="Disordered" evidence="1">
    <location>
        <begin position="230"/>
        <end position="267"/>
    </location>
</feature>
<accession>A0A0F2M1R2</accession>
<keyword evidence="2" id="KW-0472">Membrane</keyword>
<evidence type="ECO:0000256" key="2">
    <source>
        <dbReference type="SAM" id="Phobius"/>
    </source>
</evidence>
<evidence type="ECO:0000313" key="4">
    <source>
        <dbReference type="Proteomes" id="UP000033710"/>
    </source>
</evidence>
<proteinExistence type="predicted"/>
<evidence type="ECO:0000313" key="3">
    <source>
        <dbReference type="EMBL" id="KJR82700.1"/>
    </source>
</evidence>
<name>A0A0F2M1R2_SPOSC</name>